<dbReference type="Proteomes" id="UP000295134">
    <property type="component" value="Plasmid pArsFIN4"/>
</dbReference>
<dbReference type="Proteomes" id="UP001177592">
    <property type="component" value="Plasmid paNv_CAN4"/>
</dbReference>
<name>A0A4P7L054_9GAMM</name>
<keyword evidence="1" id="KW-0614">Plasmid</keyword>
<dbReference type="GeneID" id="39752006"/>
<geneLocation type="plasmid" evidence="1">
    <name>pArsFIN4</name>
</geneLocation>
<geneLocation type="plasmid" evidence="2 4">
    <name>paNv_CAN4</name>
</geneLocation>
<dbReference type="EMBL" id="CP038616">
    <property type="protein sequence ID" value="QBY46005.1"/>
    <property type="molecule type" value="Genomic_DNA"/>
</dbReference>
<dbReference type="AlphaFoldDB" id="A0A4P7L054"/>
<evidence type="ECO:0008006" key="5">
    <source>
        <dbReference type="Google" id="ProtNLM"/>
    </source>
</evidence>
<dbReference type="KEGG" id="ans:ArsFIN_46160"/>
<protein>
    <recommendedName>
        <fullName evidence="5">Phage transcriptional regulator</fullName>
    </recommendedName>
</protein>
<dbReference type="EMBL" id="CP123527">
    <property type="protein sequence ID" value="WGM08523.1"/>
    <property type="molecule type" value="Genomic_DNA"/>
</dbReference>
<dbReference type="RefSeq" id="WP_135678628.1">
    <property type="nucleotide sequence ID" value="NZ_CP038616.1"/>
</dbReference>
<reference evidence="1 3" key="1">
    <citation type="submission" date="2019-03" db="EMBL/GenBank/DDBJ databases">
        <title>Long-read sequencing reveals hyperdense prophage content in a complex bacterial symbiont genome.</title>
        <authorList>
            <person name="Frost C.L."/>
            <person name="Siozios S."/>
            <person name="Nadal-Jimenez P."/>
            <person name="Brockhurst M.A."/>
            <person name="King K.C."/>
            <person name="Darby A.C."/>
            <person name="Hurst G.D.D."/>
        </authorList>
    </citation>
    <scope>NUCLEOTIDE SEQUENCE [LARGE SCALE GENOMIC DNA]</scope>
    <source>
        <strain evidence="1 3">FIN</strain>
        <plasmid evidence="1">pArsFIN4</plasmid>
        <plasmid evidence="3">parsfin4</plasmid>
    </source>
</reference>
<evidence type="ECO:0000313" key="1">
    <source>
        <dbReference type="EMBL" id="QBY46005.1"/>
    </source>
</evidence>
<keyword evidence="4" id="KW-1185">Reference proteome</keyword>
<evidence type="ECO:0000313" key="4">
    <source>
        <dbReference type="Proteomes" id="UP001177592"/>
    </source>
</evidence>
<sequence length="85" mass="9799">MNKAPYFFNPNLSSEELEDWLATQKTALAHYNNLKREKAALTKRLSEVDRILERANHFFTSDKLSFPWDPSPLVKAKLSLMGDDS</sequence>
<evidence type="ECO:0000313" key="3">
    <source>
        <dbReference type="Proteomes" id="UP000295134"/>
    </source>
</evidence>
<evidence type="ECO:0000313" key="2">
    <source>
        <dbReference type="EMBL" id="WGM08523.1"/>
    </source>
</evidence>
<organism evidence="1 3">
    <name type="scientific">Arsenophonus nasoniae</name>
    <name type="common">son-killer infecting Nasonia vitripennis</name>
    <dbReference type="NCBI Taxonomy" id="638"/>
    <lineage>
        <taxon>Bacteria</taxon>
        <taxon>Pseudomonadati</taxon>
        <taxon>Pseudomonadota</taxon>
        <taxon>Gammaproteobacteria</taxon>
        <taxon>Enterobacterales</taxon>
        <taxon>Morganellaceae</taxon>
        <taxon>Arsenophonus</taxon>
    </lineage>
</organism>
<gene>
    <name evidence="1" type="ORF">ArsFIN_46160</name>
    <name evidence="2" type="ORF">QE258_24255</name>
</gene>
<proteinExistence type="predicted"/>
<reference evidence="2" key="2">
    <citation type="submission" date="2023-04" db="EMBL/GenBank/DDBJ databases">
        <title>Genome dynamics across the evolutionary transition to endosymbiosis.</title>
        <authorList>
            <person name="Siozios S."/>
            <person name="Nadal-Jimenez P."/>
            <person name="Azagi T."/>
            <person name="Sprong H."/>
            <person name="Frost C.L."/>
            <person name="Parratt S.R."/>
            <person name="Taylor G."/>
            <person name="Brettell L."/>
            <person name="Lew K.C."/>
            <person name="Croft L."/>
            <person name="King K.C."/>
            <person name="Brockhurst M.A."/>
            <person name="Hypsa V."/>
            <person name="Novakova E."/>
            <person name="Darby A.C."/>
            <person name="Hurst G.D.D."/>
        </authorList>
    </citation>
    <scope>NUCLEOTIDE SEQUENCE</scope>
    <source>
        <strain evidence="2">ANv_CAN</strain>
        <plasmid evidence="2">paNv_CAN4</plasmid>
    </source>
</reference>
<geneLocation type="plasmid" evidence="3">
    <name>parsfin4</name>
</geneLocation>
<accession>A0A4P7L054</accession>